<dbReference type="SUPFAM" id="SSF51430">
    <property type="entry name" value="NAD(P)-linked oxidoreductase"/>
    <property type="match status" value="1"/>
</dbReference>
<sequence length="271" mass="29532">MAPLLSPAPPSPPAFHTLESELRILSGAPLGLDVVFSLWADLQWDVEQWGGGPVQPRLGRLWATPFCSGEGRRVRKRRGIEGWRLMGPVWREEWSGLDILQGAGSGSRGEAGVAGVGVGSGALGGVAEGCVVCGGQVVLVAVHPQELAVEVHKEWDLDERGSLVEVGPMKTRGGILLEWQNHEVGFGIRSWSIGEKRGNFKARDIYGSEKKTKRIVWHLYNDPLPVEVGISITKHAFSKGITFFDSADAYAEEILVGKRGWYWNSALLEAD</sequence>
<keyword evidence="2" id="KW-1185">Reference proteome</keyword>
<evidence type="ECO:0000313" key="2">
    <source>
        <dbReference type="Proteomes" id="UP000634136"/>
    </source>
</evidence>
<comment type="caution">
    <text evidence="1">The sequence shown here is derived from an EMBL/GenBank/DDBJ whole genome shotgun (WGS) entry which is preliminary data.</text>
</comment>
<name>A0A834T8W1_9FABA</name>
<organism evidence="1 2">
    <name type="scientific">Senna tora</name>
    <dbReference type="NCBI Taxonomy" id="362788"/>
    <lineage>
        <taxon>Eukaryota</taxon>
        <taxon>Viridiplantae</taxon>
        <taxon>Streptophyta</taxon>
        <taxon>Embryophyta</taxon>
        <taxon>Tracheophyta</taxon>
        <taxon>Spermatophyta</taxon>
        <taxon>Magnoliopsida</taxon>
        <taxon>eudicotyledons</taxon>
        <taxon>Gunneridae</taxon>
        <taxon>Pentapetalae</taxon>
        <taxon>rosids</taxon>
        <taxon>fabids</taxon>
        <taxon>Fabales</taxon>
        <taxon>Fabaceae</taxon>
        <taxon>Caesalpinioideae</taxon>
        <taxon>Cassia clade</taxon>
        <taxon>Senna</taxon>
    </lineage>
</organism>
<dbReference type="EMBL" id="JAAIUW010000008">
    <property type="protein sequence ID" value="KAF7817838.1"/>
    <property type="molecule type" value="Genomic_DNA"/>
</dbReference>
<gene>
    <name evidence="1" type="ORF">G2W53_023293</name>
</gene>
<proteinExistence type="predicted"/>
<dbReference type="OrthoDB" id="37537at2759"/>
<dbReference type="Proteomes" id="UP000634136">
    <property type="component" value="Unassembled WGS sequence"/>
</dbReference>
<dbReference type="AlphaFoldDB" id="A0A834T8W1"/>
<accession>A0A834T8W1</accession>
<reference evidence="1" key="1">
    <citation type="submission" date="2020-09" db="EMBL/GenBank/DDBJ databases">
        <title>Genome-Enabled Discovery of Anthraquinone Biosynthesis in Senna tora.</title>
        <authorList>
            <person name="Kang S.-H."/>
            <person name="Pandey R.P."/>
            <person name="Lee C.-M."/>
            <person name="Sim J.-S."/>
            <person name="Jeong J.-T."/>
            <person name="Choi B.-S."/>
            <person name="Jung M."/>
            <person name="Ginzburg D."/>
            <person name="Zhao K."/>
            <person name="Won S.Y."/>
            <person name="Oh T.-J."/>
            <person name="Yu Y."/>
            <person name="Kim N.-H."/>
            <person name="Lee O.R."/>
            <person name="Lee T.-H."/>
            <person name="Bashyal P."/>
            <person name="Kim T.-S."/>
            <person name="Lee W.-H."/>
            <person name="Kawkins C."/>
            <person name="Kim C.-K."/>
            <person name="Kim J.S."/>
            <person name="Ahn B.O."/>
            <person name="Rhee S.Y."/>
            <person name="Sohng J.K."/>
        </authorList>
    </citation>
    <scope>NUCLEOTIDE SEQUENCE</scope>
    <source>
        <tissue evidence="1">Leaf</tissue>
    </source>
</reference>
<evidence type="ECO:0000313" key="1">
    <source>
        <dbReference type="EMBL" id="KAF7817838.1"/>
    </source>
</evidence>
<protein>
    <submittedName>
        <fullName evidence="1">Putative aldo-keto reductase 1</fullName>
    </submittedName>
</protein>
<dbReference type="InterPro" id="IPR036812">
    <property type="entry name" value="NAD(P)_OxRdtase_dom_sf"/>
</dbReference>